<accession>X0Z141</accession>
<feature type="domain" description="Pyrrolo-quinoline quinone repeat" evidence="1">
    <location>
        <begin position="39"/>
        <end position="293"/>
    </location>
</feature>
<comment type="caution">
    <text evidence="2">The sequence shown here is derived from an EMBL/GenBank/DDBJ whole genome shotgun (WGS) entry which is preliminary data.</text>
</comment>
<evidence type="ECO:0000259" key="1">
    <source>
        <dbReference type="Pfam" id="PF13360"/>
    </source>
</evidence>
<name>X0Z141_9ZZZZ</name>
<sequence>PEDGPEVLFLTKGIGRGFSSAVATGEMIYVTGIKDSYEYLTAMDLQGNILWQKSIGPCWDQSYPETRSTPTVEDNRVYVLSGKDLMVCFHAETGEVIWSVDIHEEYDSRWDMFGVSESVLLVGDKVITTPAGESTMAIALDKMTGELVWKSKPIGANRSNMSPILIEHCGKEYVIASSQTHMIGVDPLNGKILWDYHYNFLSAAHENTTILANTPIYKDSCLWISNGWDVPSVMLEIAPDGRSVSEKYRDRTFDNQNMGIVLVDGFLYGSNYTERNDGKWLCMNWDTGEIKWIADFHTKGPIIYANGMLYCYEEKRGNMALVKADPEAFEVISTFKVSEGAGPHWARPTIFNQMLLVRHGEVLVAYKLGSKGI</sequence>
<organism evidence="2">
    <name type="scientific">marine sediment metagenome</name>
    <dbReference type="NCBI Taxonomy" id="412755"/>
    <lineage>
        <taxon>unclassified sequences</taxon>
        <taxon>metagenomes</taxon>
        <taxon>ecological metagenomes</taxon>
    </lineage>
</organism>
<dbReference type="SUPFAM" id="SSF50998">
    <property type="entry name" value="Quinoprotein alcohol dehydrogenase-like"/>
    <property type="match status" value="1"/>
</dbReference>
<reference evidence="2" key="1">
    <citation type="journal article" date="2014" name="Front. Microbiol.">
        <title>High frequency of phylogenetically diverse reductive dehalogenase-homologous genes in deep subseafloor sedimentary metagenomes.</title>
        <authorList>
            <person name="Kawai M."/>
            <person name="Futagami T."/>
            <person name="Toyoda A."/>
            <person name="Takaki Y."/>
            <person name="Nishi S."/>
            <person name="Hori S."/>
            <person name="Arai W."/>
            <person name="Tsubouchi T."/>
            <person name="Morono Y."/>
            <person name="Uchiyama I."/>
            <person name="Ito T."/>
            <person name="Fujiyama A."/>
            <person name="Inagaki F."/>
            <person name="Takami H."/>
        </authorList>
    </citation>
    <scope>NUCLEOTIDE SEQUENCE</scope>
    <source>
        <strain evidence="2">Expedition CK06-06</strain>
    </source>
</reference>
<dbReference type="InterPro" id="IPR002372">
    <property type="entry name" value="PQQ_rpt_dom"/>
</dbReference>
<dbReference type="Pfam" id="PF13360">
    <property type="entry name" value="PQQ_2"/>
    <property type="match status" value="1"/>
</dbReference>
<evidence type="ECO:0000313" key="2">
    <source>
        <dbReference type="EMBL" id="GAG62770.1"/>
    </source>
</evidence>
<gene>
    <name evidence="2" type="ORF">S01H4_17562</name>
</gene>
<proteinExistence type="predicted"/>
<dbReference type="AlphaFoldDB" id="X0Z141"/>
<dbReference type="PANTHER" id="PTHR34512:SF30">
    <property type="entry name" value="OUTER MEMBRANE PROTEIN ASSEMBLY FACTOR BAMB"/>
    <property type="match status" value="1"/>
</dbReference>
<dbReference type="InterPro" id="IPR011047">
    <property type="entry name" value="Quinoprotein_ADH-like_sf"/>
</dbReference>
<dbReference type="InterPro" id="IPR015943">
    <property type="entry name" value="WD40/YVTN_repeat-like_dom_sf"/>
</dbReference>
<feature type="non-terminal residue" evidence="2">
    <location>
        <position position="1"/>
    </location>
</feature>
<dbReference type="Gene3D" id="2.130.10.10">
    <property type="entry name" value="YVTN repeat-like/Quinoprotein amine dehydrogenase"/>
    <property type="match status" value="1"/>
</dbReference>
<protein>
    <recommendedName>
        <fullName evidence="1">Pyrrolo-quinoline quinone repeat domain-containing protein</fullName>
    </recommendedName>
</protein>
<dbReference type="EMBL" id="BART01007746">
    <property type="protein sequence ID" value="GAG62770.1"/>
    <property type="molecule type" value="Genomic_DNA"/>
</dbReference>
<dbReference type="PANTHER" id="PTHR34512">
    <property type="entry name" value="CELL SURFACE PROTEIN"/>
    <property type="match status" value="1"/>
</dbReference>